<dbReference type="UniPathway" id="UPA00253">
    <property type="reaction ID" value="UER00329"/>
</dbReference>
<comment type="caution">
    <text evidence="4">Lacks conserved residue(s) required for the propagation of feature annotation.</text>
</comment>
<comment type="catalytic activity">
    <reaction evidence="4 5">
        <text>L-kynurenine + H2O = anthranilate + L-alanine + H(+)</text>
        <dbReference type="Rhea" id="RHEA:16813"/>
        <dbReference type="ChEBI" id="CHEBI:15377"/>
        <dbReference type="ChEBI" id="CHEBI:15378"/>
        <dbReference type="ChEBI" id="CHEBI:16567"/>
        <dbReference type="ChEBI" id="CHEBI:57959"/>
        <dbReference type="ChEBI" id="CHEBI:57972"/>
        <dbReference type="EC" id="3.7.1.3"/>
    </reaction>
</comment>
<dbReference type="GO" id="GO:0030429">
    <property type="term" value="F:kynureninase activity"/>
    <property type="evidence" value="ECO:0007669"/>
    <property type="project" value="UniProtKB-UniRule"/>
</dbReference>
<comment type="caution">
    <text evidence="7">The sequence shown here is derived from an EMBL/GenBank/DDBJ whole genome shotgun (WGS) entry which is preliminary data.</text>
</comment>
<evidence type="ECO:0000313" key="8">
    <source>
        <dbReference type="Proteomes" id="UP000587527"/>
    </source>
</evidence>
<feature type="binding site" evidence="4">
    <location>
        <position position="102"/>
    </location>
    <ligand>
        <name>pyridoxal 5'-phosphate</name>
        <dbReference type="ChEBI" id="CHEBI:597326"/>
    </ligand>
</feature>
<dbReference type="Pfam" id="PF22580">
    <property type="entry name" value="KYNU_C"/>
    <property type="match status" value="1"/>
</dbReference>
<dbReference type="SUPFAM" id="SSF53383">
    <property type="entry name" value="PLP-dependent transferases"/>
    <property type="match status" value="1"/>
</dbReference>
<dbReference type="PANTHER" id="PTHR14084">
    <property type="entry name" value="KYNURENINASE"/>
    <property type="match status" value="1"/>
</dbReference>
<dbReference type="GO" id="GO:0019441">
    <property type="term" value="P:L-tryptophan catabolic process to kynurenine"/>
    <property type="evidence" value="ECO:0007669"/>
    <property type="project" value="TreeGrafter"/>
</dbReference>
<comment type="pathway">
    <text evidence="4 5">Amino-acid degradation; L-kynurenine degradation; L-alanine and anthranilate from L-kynurenine: step 1/1.</text>
</comment>
<feature type="modified residue" description="N6-(pyridoxal phosphate)lysine" evidence="4">
    <location>
        <position position="244"/>
    </location>
</feature>
<feature type="binding site" evidence="4">
    <location>
        <begin position="149"/>
        <end position="152"/>
    </location>
    <ligand>
        <name>pyridoxal 5'-phosphate</name>
        <dbReference type="ChEBI" id="CHEBI:597326"/>
    </ligand>
</feature>
<dbReference type="UniPathway" id="UPA00334">
    <property type="reaction ID" value="UER00455"/>
</dbReference>
<gene>
    <name evidence="4" type="primary">kynU</name>
    <name evidence="7" type="ORF">F4553_007403</name>
</gene>
<accession>A0A841C3T1</accession>
<dbReference type="GO" id="GO:0005737">
    <property type="term" value="C:cytoplasm"/>
    <property type="evidence" value="ECO:0007669"/>
    <property type="project" value="InterPro"/>
</dbReference>
<dbReference type="GO" id="GO:0030170">
    <property type="term" value="F:pyridoxal phosphate binding"/>
    <property type="evidence" value="ECO:0007669"/>
    <property type="project" value="UniProtKB-UniRule"/>
</dbReference>
<dbReference type="PIRSF" id="PIRSF038800">
    <property type="entry name" value="KYNU"/>
    <property type="match status" value="1"/>
</dbReference>
<reference evidence="7 8" key="1">
    <citation type="submission" date="2020-08" db="EMBL/GenBank/DDBJ databases">
        <title>Sequencing the genomes of 1000 actinobacteria strains.</title>
        <authorList>
            <person name="Klenk H.-P."/>
        </authorList>
    </citation>
    <scope>NUCLEOTIDE SEQUENCE [LARGE SCALE GENOMIC DNA]</scope>
    <source>
        <strain evidence="7 8">DSM 45362</strain>
    </source>
</reference>
<dbReference type="InterPro" id="IPR015421">
    <property type="entry name" value="PyrdxlP-dep_Trfase_major"/>
</dbReference>
<dbReference type="Gene3D" id="3.90.1150.10">
    <property type="entry name" value="Aspartate Aminotransferase, domain 1"/>
    <property type="match status" value="1"/>
</dbReference>
<evidence type="ECO:0000313" key="7">
    <source>
        <dbReference type="EMBL" id="MBB5873969.1"/>
    </source>
</evidence>
<evidence type="ECO:0000256" key="3">
    <source>
        <dbReference type="ARBA" id="ARBA00022898"/>
    </source>
</evidence>
<dbReference type="GO" id="GO:0043420">
    <property type="term" value="P:anthranilate metabolic process"/>
    <property type="evidence" value="ECO:0007669"/>
    <property type="project" value="TreeGrafter"/>
</dbReference>
<proteinExistence type="inferred from homology"/>
<keyword evidence="2 4" id="KW-0378">Hydrolase</keyword>
<feature type="binding site" evidence="4">
    <location>
        <position position="218"/>
    </location>
    <ligand>
        <name>pyridoxal 5'-phosphate</name>
        <dbReference type="ChEBI" id="CHEBI:597326"/>
    </ligand>
</feature>
<evidence type="ECO:0000256" key="6">
    <source>
        <dbReference type="SAM" id="MobiDB-lite"/>
    </source>
</evidence>
<name>A0A841C3T1_9ACTN</name>
<organism evidence="7 8">
    <name type="scientific">Allocatelliglobosispora scoriae</name>
    <dbReference type="NCBI Taxonomy" id="643052"/>
    <lineage>
        <taxon>Bacteria</taxon>
        <taxon>Bacillati</taxon>
        <taxon>Actinomycetota</taxon>
        <taxon>Actinomycetes</taxon>
        <taxon>Micromonosporales</taxon>
        <taxon>Micromonosporaceae</taxon>
        <taxon>Allocatelliglobosispora</taxon>
    </lineage>
</organism>
<comment type="subunit">
    <text evidence="4 5">Homodimer.</text>
</comment>
<feature type="binding site" evidence="4">
    <location>
        <position position="101"/>
    </location>
    <ligand>
        <name>pyridoxal 5'-phosphate</name>
        <dbReference type="ChEBI" id="CHEBI:597326"/>
    </ligand>
</feature>
<comment type="catalytic activity">
    <reaction evidence="5">
        <text>3-hydroxy-L-kynurenine + H2O = 3-hydroxyanthranilate + L-alanine + H(+)</text>
        <dbReference type="Rhea" id="RHEA:25143"/>
        <dbReference type="ChEBI" id="CHEBI:15377"/>
        <dbReference type="ChEBI" id="CHEBI:15378"/>
        <dbReference type="ChEBI" id="CHEBI:36559"/>
        <dbReference type="ChEBI" id="CHEBI:57972"/>
        <dbReference type="ChEBI" id="CHEBI:58125"/>
        <dbReference type="EC" id="3.7.1.3"/>
    </reaction>
</comment>
<comment type="similarity">
    <text evidence="4 5">Belongs to the kynureninase family.</text>
</comment>
<keyword evidence="3 4" id="KW-0663">Pyridoxal phosphate</keyword>
<dbReference type="GO" id="GO:0097053">
    <property type="term" value="P:L-kynurenine catabolic process"/>
    <property type="evidence" value="ECO:0007669"/>
    <property type="project" value="UniProtKB-UniRule"/>
</dbReference>
<feature type="binding site" evidence="4">
    <location>
        <position position="221"/>
    </location>
    <ligand>
        <name>pyridoxal 5'-phosphate</name>
        <dbReference type="ChEBI" id="CHEBI:597326"/>
    </ligand>
</feature>
<dbReference type="Gene3D" id="3.40.640.10">
    <property type="entry name" value="Type I PLP-dependent aspartate aminotransferase-like (Major domain)"/>
    <property type="match status" value="1"/>
</dbReference>
<comment type="function">
    <text evidence="4 5">Catalyzes the cleavage of L-kynurenine (L-Kyn) and L-3-hydroxykynurenine (L-3OHKyn) into anthranilic acid (AA) and 3-hydroxyanthranilic acid (3-OHAA), respectively.</text>
</comment>
<evidence type="ECO:0000256" key="1">
    <source>
        <dbReference type="ARBA" id="ARBA00022642"/>
    </source>
</evidence>
<protein>
    <recommendedName>
        <fullName evidence="4 5">Kynureninase</fullName>
        <ecNumber evidence="4 5">3.7.1.3</ecNumber>
    </recommendedName>
    <alternativeName>
        <fullName evidence="4">L-kynurenine hydrolase</fullName>
    </alternativeName>
</protein>
<keyword evidence="1 4" id="KW-0662">Pyridine nucleotide biosynthesis</keyword>
<dbReference type="InterPro" id="IPR010111">
    <property type="entry name" value="Kynureninase"/>
</dbReference>
<feature type="region of interest" description="Disordered" evidence="6">
    <location>
        <begin position="117"/>
        <end position="136"/>
    </location>
</feature>
<dbReference type="GO" id="GO:0009435">
    <property type="term" value="P:NAD+ biosynthetic process"/>
    <property type="evidence" value="ECO:0007669"/>
    <property type="project" value="UniProtKB-UniPathway"/>
</dbReference>
<dbReference type="InterPro" id="IPR015424">
    <property type="entry name" value="PyrdxlP-dep_Trfase"/>
</dbReference>
<evidence type="ECO:0000256" key="2">
    <source>
        <dbReference type="ARBA" id="ARBA00022801"/>
    </source>
</evidence>
<dbReference type="HAMAP" id="MF_01970">
    <property type="entry name" value="Kynureninase"/>
    <property type="match status" value="1"/>
</dbReference>
<dbReference type="Proteomes" id="UP000587527">
    <property type="component" value="Unassembled WGS sequence"/>
</dbReference>
<evidence type="ECO:0000256" key="5">
    <source>
        <dbReference type="PIRNR" id="PIRNR038800"/>
    </source>
</evidence>
<dbReference type="GO" id="GO:0019805">
    <property type="term" value="P:quinolinate biosynthetic process"/>
    <property type="evidence" value="ECO:0007669"/>
    <property type="project" value="UniProtKB-UniRule"/>
</dbReference>
<dbReference type="InterPro" id="IPR015422">
    <property type="entry name" value="PyrdxlP-dep_Trfase_small"/>
</dbReference>
<dbReference type="EC" id="3.7.1.3" evidence="4 5"/>
<dbReference type="RefSeq" id="WP_184845685.1">
    <property type="nucleotide sequence ID" value="NZ_JACHMN010000003.1"/>
</dbReference>
<feature type="binding site" evidence="4">
    <location>
        <position position="243"/>
    </location>
    <ligand>
        <name>pyridoxal 5'-phosphate</name>
        <dbReference type="ChEBI" id="CHEBI:597326"/>
    </ligand>
</feature>
<feature type="binding site" evidence="4">
    <location>
        <position position="299"/>
    </location>
    <ligand>
        <name>pyridoxal 5'-phosphate</name>
        <dbReference type="ChEBI" id="CHEBI:597326"/>
    </ligand>
</feature>
<comment type="cofactor">
    <cofactor evidence="4 5">
        <name>pyridoxal 5'-phosphate</name>
        <dbReference type="ChEBI" id="CHEBI:597326"/>
    </cofactor>
</comment>
<keyword evidence="8" id="KW-1185">Reference proteome</keyword>
<dbReference type="AlphaFoldDB" id="A0A841C3T1"/>
<comment type="pathway">
    <text evidence="4 5">Cofactor biosynthesis; NAD(+) biosynthesis; quinolinate from L-kynurenine: step 2/3.</text>
</comment>
<sequence length="417" mass="43474">MSDLSDLTTEAASRDAADPLAHLRDRFDLDPDVVYLDGNSLGALPRGVAERVAEVITKEWGRDLIRSWFGNGWWTAPERVGDKIAPIIGAAPGQVVVGDSTSVNLFKALVGAARLALPDDGPPPGGAEASTGGGASNARTELLVDDETFPTDGYIASSAAELTGLVLRRVPAAGLAAAIGPQTAVVLANQVDYRSGTLLDLAELARAARAAGAVVVADLCHSAGALPVGVDALGIELAVGCSYKYLNGGPGAPAYLYVRADLQSRFRQPLSGWHGHVEPFAMRTEFERAGGIVAGRVGTPEILSLVALDTALDAWAGVEIEAVRAKSIALTDFFLRCVDELVPAGAVACVTPVEGARRGSQIALACADAERVMAELTERGIIGDFRPPDLLRFGFAPLYLRYADALRAATVLAEVLG</sequence>
<evidence type="ECO:0000256" key="4">
    <source>
        <dbReference type="HAMAP-Rule" id="MF_01970"/>
    </source>
</evidence>
<dbReference type="EMBL" id="JACHMN010000003">
    <property type="protein sequence ID" value="MBB5873969.1"/>
    <property type="molecule type" value="Genomic_DNA"/>
</dbReference>
<dbReference type="PANTHER" id="PTHR14084:SF0">
    <property type="entry name" value="KYNURENINASE"/>
    <property type="match status" value="1"/>
</dbReference>
<feature type="binding site" evidence="4">
    <location>
        <position position="273"/>
    </location>
    <ligand>
        <name>pyridoxal 5'-phosphate</name>
        <dbReference type="ChEBI" id="CHEBI:597326"/>
    </ligand>
</feature>